<organism evidence="2 3">
    <name type="scientific">Amycolatopsis lexingtonensis</name>
    <dbReference type="NCBI Taxonomy" id="218822"/>
    <lineage>
        <taxon>Bacteria</taxon>
        <taxon>Bacillati</taxon>
        <taxon>Actinomycetota</taxon>
        <taxon>Actinomycetes</taxon>
        <taxon>Pseudonocardiales</taxon>
        <taxon>Pseudonocardiaceae</taxon>
        <taxon>Amycolatopsis</taxon>
    </lineage>
</organism>
<keyword evidence="3" id="KW-1185">Reference proteome</keyword>
<dbReference type="Gene3D" id="3.40.50.10140">
    <property type="entry name" value="Toll/interleukin-1 receptor homology (TIR) domain"/>
    <property type="match status" value="1"/>
</dbReference>
<feature type="domain" description="TIR" evidence="1">
    <location>
        <begin position="1"/>
        <end position="136"/>
    </location>
</feature>
<evidence type="ECO:0000313" key="2">
    <source>
        <dbReference type="EMBL" id="MBE1495419.1"/>
    </source>
</evidence>
<evidence type="ECO:0000259" key="1">
    <source>
        <dbReference type="PROSITE" id="PS50104"/>
    </source>
</evidence>
<dbReference type="EMBL" id="JADBEG010000001">
    <property type="protein sequence ID" value="MBE1495419.1"/>
    <property type="molecule type" value="Genomic_DNA"/>
</dbReference>
<dbReference type="Pfam" id="PF13676">
    <property type="entry name" value="TIR_2"/>
    <property type="match status" value="1"/>
</dbReference>
<reference evidence="2 3" key="1">
    <citation type="submission" date="2020-10" db="EMBL/GenBank/DDBJ databases">
        <title>Sequencing the genomes of 1000 actinobacteria strains.</title>
        <authorList>
            <person name="Klenk H.-P."/>
        </authorList>
    </citation>
    <scope>NUCLEOTIDE SEQUENCE [LARGE SCALE GENOMIC DNA]</scope>
    <source>
        <strain evidence="2 3">DSM 44653</strain>
    </source>
</reference>
<dbReference type="SUPFAM" id="SSF52200">
    <property type="entry name" value="Toll/Interleukin receptor TIR domain"/>
    <property type="match status" value="1"/>
</dbReference>
<evidence type="ECO:0000313" key="3">
    <source>
        <dbReference type="Proteomes" id="UP000631670"/>
    </source>
</evidence>
<accession>A0ABR9HWW8</accession>
<dbReference type="Proteomes" id="UP000631670">
    <property type="component" value="Unassembled WGS sequence"/>
</dbReference>
<gene>
    <name evidence="2" type="ORF">H4696_002519</name>
</gene>
<protein>
    <recommendedName>
        <fullName evidence="1">TIR domain-containing protein</fullName>
    </recommendedName>
</protein>
<dbReference type="PROSITE" id="PS50104">
    <property type="entry name" value="TIR"/>
    <property type="match status" value="1"/>
</dbReference>
<dbReference type="InterPro" id="IPR035897">
    <property type="entry name" value="Toll_tir_struct_dom_sf"/>
</dbReference>
<dbReference type="RefSeq" id="WP_086859351.1">
    <property type="nucleotide sequence ID" value="NZ_JADBEG010000001.1"/>
</dbReference>
<sequence>MAAIFISHSSSNKSFVKRLAMDLAQRGFEVWYDEWRLDVGARLTETIRASVGASSFVLVAMSAEMLASDWVKREIEQALEIERAEKRDIILPVRLDDSELPDSLANRLYADFSQGGYLRSLQTLCAQLHRQLDGLPAGLEPNREIIPLFVTGVVDLDVVQLEERIAQLVARHGPEYVVDASQFRLPDEPEYQKLRSRMLDRMENLKEDPYYSADFAIDFRRRYSAVLNYEEALLRNLATLVTRRGIAGGRFAFAIESYRWYWKLMRTRIFSMLCQVQNPDLPKSELVGYDAARMDSSTAAVYGVAETAGVHVIDPVTHDYYSVGVDAACGLVQDWRKTYYAGPERLMAAGEMDMLAKWVIPQALAQDGKFEHWDTADRLLIGLR</sequence>
<proteinExistence type="predicted"/>
<comment type="caution">
    <text evidence="2">The sequence shown here is derived from an EMBL/GenBank/DDBJ whole genome shotgun (WGS) entry which is preliminary data.</text>
</comment>
<dbReference type="SMART" id="SM00255">
    <property type="entry name" value="TIR"/>
    <property type="match status" value="1"/>
</dbReference>
<name>A0ABR9HWW8_9PSEU</name>
<dbReference type="InterPro" id="IPR000157">
    <property type="entry name" value="TIR_dom"/>
</dbReference>